<name>A0A8J6N0K9_9DELT</name>
<dbReference type="PANTHER" id="PTHR43095">
    <property type="entry name" value="SUGAR KINASE"/>
    <property type="match status" value="1"/>
</dbReference>
<evidence type="ECO:0000256" key="8">
    <source>
        <dbReference type="HAMAP-Rule" id="MF_02220"/>
    </source>
</evidence>
<protein>
    <recommendedName>
        <fullName evidence="8 10">Xylulose kinase</fullName>
        <shortName evidence="8 10">Xylulokinase</shortName>
        <ecNumber evidence="8 10">2.7.1.17</ecNumber>
    </recommendedName>
</protein>
<keyword evidence="5 8" id="KW-0418">Kinase</keyword>
<dbReference type="AlphaFoldDB" id="A0A8J6N0K9"/>
<dbReference type="EC" id="2.7.1.17" evidence="8 10"/>
<dbReference type="NCBIfam" id="TIGR01312">
    <property type="entry name" value="XylB"/>
    <property type="match status" value="1"/>
</dbReference>
<dbReference type="SUPFAM" id="SSF53067">
    <property type="entry name" value="Actin-like ATPase domain"/>
    <property type="match status" value="2"/>
</dbReference>
<evidence type="ECO:0000313" key="13">
    <source>
        <dbReference type="EMBL" id="MBC8177958.1"/>
    </source>
</evidence>
<evidence type="ECO:0000256" key="10">
    <source>
        <dbReference type="RuleBase" id="RU364073"/>
    </source>
</evidence>
<dbReference type="PIRSF" id="PIRSF000538">
    <property type="entry name" value="GlpK"/>
    <property type="match status" value="1"/>
</dbReference>
<keyword evidence="4 8" id="KW-0547">Nucleotide-binding</keyword>
<comment type="function">
    <text evidence="8">Catalyzes the phosphorylation of D-xylulose to D-xylulose 5-phosphate.</text>
</comment>
<evidence type="ECO:0000256" key="2">
    <source>
        <dbReference type="ARBA" id="ARBA00022629"/>
    </source>
</evidence>
<dbReference type="PANTHER" id="PTHR43095:SF5">
    <property type="entry name" value="XYLULOSE KINASE"/>
    <property type="match status" value="1"/>
</dbReference>
<keyword evidence="2 8" id="KW-0859">Xylose metabolism</keyword>
<feature type="domain" description="Carbohydrate kinase FGGY N-terminal" evidence="11">
    <location>
        <begin position="7"/>
        <end position="255"/>
    </location>
</feature>
<dbReference type="PROSITE" id="PS00445">
    <property type="entry name" value="FGGY_KINASES_2"/>
    <property type="match status" value="1"/>
</dbReference>
<dbReference type="InterPro" id="IPR000577">
    <property type="entry name" value="Carb_kinase_FGGY"/>
</dbReference>
<dbReference type="InterPro" id="IPR006000">
    <property type="entry name" value="Xylulokinase"/>
</dbReference>
<dbReference type="Gene3D" id="3.30.420.40">
    <property type="match status" value="2"/>
</dbReference>
<evidence type="ECO:0000256" key="7">
    <source>
        <dbReference type="ARBA" id="ARBA00023277"/>
    </source>
</evidence>
<evidence type="ECO:0000256" key="3">
    <source>
        <dbReference type="ARBA" id="ARBA00022679"/>
    </source>
</evidence>
<dbReference type="PROSITE" id="PS00933">
    <property type="entry name" value="FGGY_KINASES_1"/>
    <property type="match status" value="1"/>
</dbReference>
<evidence type="ECO:0000256" key="4">
    <source>
        <dbReference type="ARBA" id="ARBA00022741"/>
    </source>
</evidence>
<feature type="active site" description="Proton acceptor" evidence="8">
    <location>
        <position position="248"/>
    </location>
</feature>
<feature type="site" description="Important for activity" evidence="8">
    <location>
        <position position="11"/>
    </location>
</feature>
<dbReference type="Proteomes" id="UP000650524">
    <property type="component" value="Unassembled WGS sequence"/>
</dbReference>
<dbReference type="GO" id="GO:0042732">
    <property type="term" value="P:D-xylose metabolic process"/>
    <property type="evidence" value="ECO:0007669"/>
    <property type="project" value="UniProtKB-KW"/>
</dbReference>
<keyword evidence="7 8" id="KW-0119">Carbohydrate metabolism</keyword>
<sequence>MQGDQLFLGIDSGTQGTKTVVFSPGQGKIIAEAFAAHDIIENNTGRREQDPKWWIDACTRVLHEVLQTEGVVRDRVCAIGVSGQQHGFVPLDDRGEVIRPAKLWCDTETTPQCDEITEKVGGREKVIELIGNSVAAGFTASKILWMKQHEPENYDHLKTILLPHDYINYWLTGEKKSEFGDASGTAYFDVRTRSWSTTILEAIDDSGKLARCLPELISSDIPVGTIRSSIAERFQLSPDVLVSSGGGDNMVAAIGTGNVSPGIITMSLGTSGTIYSFTNHPVVDPNGELAAFCSSSGGWLPLACTMNVTVATELTRAVLGLNLKDLNEKVSSAPIGSGGIILLPYFNGERTPSLPKAKASFFGLTSTNYTPENLCRASMEGATLGLRYGLEVLIKQGIDPTEIRLVGGGAKSRVWRQMVADIFDCPVICPKSDEAGAVGAALQAMWCYLNEKEGGASLKELTDDFISLDESTRSQPETSNVSQYADIYQRYMEINNEMKSLFEGK</sequence>
<evidence type="ECO:0000256" key="5">
    <source>
        <dbReference type="ARBA" id="ARBA00022777"/>
    </source>
</evidence>
<dbReference type="EMBL" id="JACNJD010000247">
    <property type="protein sequence ID" value="MBC8177958.1"/>
    <property type="molecule type" value="Genomic_DNA"/>
</dbReference>
<evidence type="ECO:0000313" key="14">
    <source>
        <dbReference type="Proteomes" id="UP000650524"/>
    </source>
</evidence>
<dbReference type="GO" id="GO:0005998">
    <property type="term" value="P:xylulose catabolic process"/>
    <property type="evidence" value="ECO:0007669"/>
    <property type="project" value="UniProtKB-UniRule"/>
</dbReference>
<dbReference type="InterPro" id="IPR018484">
    <property type="entry name" value="FGGY_N"/>
</dbReference>
<reference evidence="13 14" key="1">
    <citation type="submission" date="2020-08" db="EMBL/GenBank/DDBJ databases">
        <title>Bridging the membrane lipid divide: bacteria of the FCB group superphylum have the potential to synthesize archaeal ether lipids.</title>
        <authorList>
            <person name="Villanueva L."/>
            <person name="Von Meijenfeldt F.A.B."/>
            <person name="Westbye A.B."/>
            <person name="Yadav S."/>
            <person name="Hopmans E.C."/>
            <person name="Dutilh B.E."/>
            <person name="Sinninghe Damste J.S."/>
        </authorList>
    </citation>
    <scope>NUCLEOTIDE SEQUENCE [LARGE SCALE GENOMIC DNA]</scope>
    <source>
        <strain evidence="13">NIOZ-UU27</strain>
    </source>
</reference>
<proteinExistence type="inferred from homology"/>
<dbReference type="InterPro" id="IPR018483">
    <property type="entry name" value="Carb_kinase_FGGY_CS"/>
</dbReference>
<dbReference type="InterPro" id="IPR043129">
    <property type="entry name" value="ATPase_NBD"/>
</dbReference>
<keyword evidence="6 8" id="KW-0067">ATP-binding</keyword>
<dbReference type="InterPro" id="IPR018485">
    <property type="entry name" value="FGGY_C"/>
</dbReference>
<comment type="catalytic activity">
    <reaction evidence="8 10">
        <text>D-xylulose + ATP = D-xylulose 5-phosphate + ADP + H(+)</text>
        <dbReference type="Rhea" id="RHEA:10964"/>
        <dbReference type="ChEBI" id="CHEBI:15378"/>
        <dbReference type="ChEBI" id="CHEBI:17140"/>
        <dbReference type="ChEBI" id="CHEBI:30616"/>
        <dbReference type="ChEBI" id="CHEBI:57737"/>
        <dbReference type="ChEBI" id="CHEBI:456216"/>
        <dbReference type="EC" id="2.7.1.17"/>
    </reaction>
</comment>
<evidence type="ECO:0000256" key="1">
    <source>
        <dbReference type="ARBA" id="ARBA00009156"/>
    </source>
</evidence>
<dbReference type="GO" id="GO:0004856">
    <property type="term" value="F:D-xylulokinase activity"/>
    <property type="evidence" value="ECO:0007669"/>
    <property type="project" value="UniProtKB-UniRule"/>
</dbReference>
<organism evidence="13 14">
    <name type="scientific">Candidatus Desulfacyla euxinica</name>
    <dbReference type="NCBI Taxonomy" id="2841693"/>
    <lineage>
        <taxon>Bacteria</taxon>
        <taxon>Deltaproteobacteria</taxon>
        <taxon>Candidatus Desulfacyla</taxon>
    </lineage>
</organism>
<dbReference type="CDD" id="cd07809">
    <property type="entry name" value="ASKHA_NBD_FGGY_BaXK-like"/>
    <property type="match status" value="1"/>
</dbReference>
<gene>
    <name evidence="8 10 13" type="primary">xylB</name>
    <name evidence="13" type="ORF">H8E19_11190</name>
</gene>
<dbReference type="HAMAP" id="MF_02220">
    <property type="entry name" value="XylB"/>
    <property type="match status" value="1"/>
</dbReference>
<dbReference type="Pfam" id="PF00370">
    <property type="entry name" value="FGGY_N"/>
    <property type="match status" value="1"/>
</dbReference>
<dbReference type="GO" id="GO:0005524">
    <property type="term" value="F:ATP binding"/>
    <property type="evidence" value="ECO:0007669"/>
    <property type="project" value="UniProtKB-UniRule"/>
</dbReference>
<accession>A0A8J6N0K9</accession>
<evidence type="ECO:0000259" key="12">
    <source>
        <dbReference type="Pfam" id="PF02782"/>
    </source>
</evidence>
<keyword evidence="3 8" id="KW-0808">Transferase</keyword>
<evidence type="ECO:0000256" key="9">
    <source>
        <dbReference type="RuleBase" id="RU003733"/>
    </source>
</evidence>
<dbReference type="Pfam" id="PF02782">
    <property type="entry name" value="FGGY_C"/>
    <property type="match status" value="1"/>
</dbReference>
<comment type="similarity">
    <text evidence="1 8 9">Belongs to the FGGY kinase family.</text>
</comment>
<feature type="binding site" evidence="8">
    <location>
        <begin position="85"/>
        <end position="86"/>
    </location>
    <ligand>
        <name>substrate</name>
    </ligand>
</feature>
<feature type="domain" description="Carbohydrate kinase FGGY C-terminal" evidence="12">
    <location>
        <begin position="267"/>
        <end position="446"/>
    </location>
</feature>
<evidence type="ECO:0000259" key="11">
    <source>
        <dbReference type="Pfam" id="PF00370"/>
    </source>
</evidence>
<dbReference type="InterPro" id="IPR050406">
    <property type="entry name" value="FGGY_Carb_Kinase"/>
</dbReference>
<comment type="caution">
    <text evidence="13">The sequence shown here is derived from an EMBL/GenBank/DDBJ whole genome shotgun (WGS) entry which is preliminary data.</text>
</comment>
<evidence type="ECO:0000256" key="6">
    <source>
        <dbReference type="ARBA" id="ARBA00022840"/>
    </source>
</evidence>